<evidence type="ECO:0000259" key="1">
    <source>
        <dbReference type="Pfam" id="PF13614"/>
    </source>
</evidence>
<dbReference type="Pfam" id="PF13614">
    <property type="entry name" value="AAA_31"/>
    <property type="match status" value="1"/>
</dbReference>
<accession>A0A1D9NXJ3</accession>
<keyword evidence="3" id="KW-1185">Reference proteome</keyword>
<dbReference type="InterPro" id="IPR025669">
    <property type="entry name" value="AAA_dom"/>
</dbReference>
<dbReference type="EMBL" id="CP017830">
    <property type="protein sequence ID" value="AOZ94980.1"/>
    <property type="molecule type" value="Genomic_DNA"/>
</dbReference>
<dbReference type="AlphaFoldDB" id="A0A1D9NXJ3"/>
<evidence type="ECO:0000313" key="3">
    <source>
        <dbReference type="Proteomes" id="UP000179284"/>
    </source>
</evidence>
<dbReference type="SUPFAM" id="SSF52540">
    <property type="entry name" value="P-loop containing nucleoside triphosphate hydrolases"/>
    <property type="match status" value="1"/>
</dbReference>
<evidence type="ECO:0000313" key="2">
    <source>
        <dbReference type="EMBL" id="AOZ94980.1"/>
    </source>
</evidence>
<feature type="domain" description="AAA" evidence="1">
    <location>
        <begin position="1"/>
        <end position="196"/>
    </location>
</feature>
<dbReference type="InterPro" id="IPR050678">
    <property type="entry name" value="DNA_Partitioning_ATPase"/>
</dbReference>
<dbReference type="KEGG" id="bhu:bhn_III032"/>
<sequence>MRIVAFSNQKGGVAKTTSSYAMAVGLSRRGYKVLVVDADPQENLSMTAGIDLNEIDPDPEDIELLTEEQQEYFYRNVPAKLFEVMAGQKDINKAIIPIAENLDLIVGGIDLASADMNFGMVGRERLIKEAFTKLKKEYDYCIFDCSPALGVVLMNILTVADEVIIPLEPGAYSLQGLSRLYKFIGQIHDFTNDKVKVDGILVTKVRNTANAKIWINDIEEKAAILGTKVFKSKIRLNVSVEEAQTMKMDLFEYSGGSSAARDYDDFIDEFLEEGK</sequence>
<dbReference type="OrthoDB" id="9815116at2"/>
<protein>
    <submittedName>
        <fullName evidence="2">Plasmid partitioning protein ParA</fullName>
    </submittedName>
</protein>
<dbReference type="Gene3D" id="3.40.50.300">
    <property type="entry name" value="P-loop containing nucleotide triphosphate hydrolases"/>
    <property type="match status" value="1"/>
</dbReference>
<dbReference type="Proteomes" id="UP000179284">
    <property type="component" value="Chromosome II"/>
</dbReference>
<gene>
    <name evidence="2" type="ORF">bhn_III032</name>
</gene>
<name>A0A1D9NXJ3_9FIRM</name>
<dbReference type="InterPro" id="IPR027417">
    <property type="entry name" value="P-loop_NTPase"/>
</dbReference>
<dbReference type="RefSeq" id="WP_071174809.1">
    <property type="nucleotide sequence ID" value="NZ_CP017830.1"/>
</dbReference>
<dbReference type="PANTHER" id="PTHR13696">
    <property type="entry name" value="P-LOOP CONTAINING NUCLEOSIDE TRIPHOSPHATE HYDROLASE"/>
    <property type="match status" value="1"/>
</dbReference>
<proteinExistence type="predicted"/>
<dbReference type="PANTHER" id="PTHR13696:SF52">
    <property type="entry name" value="PARA FAMILY PROTEIN CT_582"/>
    <property type="match status" value="1"/>
</dbReference>
<organism evidence="2 3">
    <name type="scientific">Butyrivibrio hungatei</name>
    <dbReference type="NCBI Taxonomy" id="185008"/>
    <lineage>
        <taxon>Bacteria</taxon>
        <taxon>Bacillati</taxon>
        <taxon>Bacillota</taxon>
        <taxon>Clostridia</taxon>
        <taxon>Lachnospirales</taxon>
        <taxon>Lachnospiraceae</taxon>
        <taxon>Butyrivibrio</taxon>
    </lineage>
</organism>
<dbReference type="CDD" id="cd02042">
    <property type="entry name" value="ParAB_family"/>
    <property type="match status" value="1"/>
</dbReference>
<reference evidence="3" key="1">
    <citation type="submission" date="2016-10" db="EMBL/GenBank/DDBJ databases">
        <title>The complete genome sequence of the rumen bacterium Butyrivibrio hungatei MB2003.</title>
        <authorList>
            <person name="Palevich N."/>
            <person name="Kelly W.J."/>
            <person name="Leahy S.C."/>
            <person name="Altermann E."/>
            <person name="Rakonjac J."/>
            <person name="Attwood G.T."/>
        </authorList>
    </citation>
    <scope>NUCLEOTIDE SEQUENCE [LARGE SCALE GENOMIC DNA]</scope>
    <source>
        <strain evidence="3">MB2003</strain>
    </source>
</reference>